<name>A0A6J5L9P9_9CAUD</name>
<dbReference type="EMBL" id="LR796235">
    <property type="protein sequence ID" value="CAB4129966.1"/>
    <property type="molecule type" value="Genomic_DNA"/>
</dbReference>
<gene>
    <name evidence="2" type="ORF">UFOVP117_188</name>
</gene>
<proteinExistence type="predicted"/>
<organism evidence="2">
    <name type="scientific">uncultured Caudovirales phage</name>
    <dbReference type="NCBI Taxonomy" id="2100421"/>
    <lineage>
        <taxon>Viruses</taxon>
        <taxon>Duplodnaviria</taxon>
        <taxon>Heunggongvirae</taxon>
        <taxon>Uroviricota</taxon>
        <taxon>Caudoviricetes</taxon>
        <taxon>Peduoviridae</taxon>
        <taxon>Maltschvirus</taxon>
        <taxon>Maltschvirus maltsch</taxon>
    </lineage>
</organism>
<protein>
    <submittedName>
        <fullName evidence="2">Uncharacterized protein</fullName>
    </submittedName>
</protein>
<reference evidence="2" key="1">
    <citation type="submission" date="2020-04" db="EMBL/GenBank/DDBJ databases">
        <authorList>
            <person name="Chiriac C."/>
            <person name="Salcher M."/>
            <person name="Ghai R."/>
            <person name="Kavagutti S V."/>
        </authorList>
    </citation>
    <scope>NUCLEOTIDE SEQUENCE</scope>
</reference>
<dbReference type="Pfam" id="PF26092">
    <property type="entry name" value="T4_Y16D"/>
    <property type="match status" value="1"/>
</dbReference>
<feature type="region of interest" description="Disordered" evidence="1">
    <location>
        <begin position="94"/>
        <end position="114"/>
    </location>
</feature>
<evidence type="ECO:0000313" key="2">
    <source>
        <dbReference type="EMBL" id="CAB4129966.1"/>
    </source>
</evidence>
<evidence type="ECO:0000256" key="1">
    <source>
        <dbReference type="SAM" id="MobiDB-lite"/>
    </source>
</evidence>
<accession>A0A6J5L9P9</accession>
<dbReference type="InterPro" id="IPR058630">
    <property type="entry name" value="T4_Y16D"/>
</dbReference>
<sequence length="114" mass="13030">MLTSKEYILCAAVWYKDLPMKKPDILEHRGFRPFNVDKGVVVSGWRHGNCIYQMVAITGLRSVPSEAGEEVQGFLTNKNRFVDREEGYDIAEAAEQLNERPRGGSRTLYSEDLY</sequence>